<evidence type="ECO:0000256" key="5">
    <source>
        <dbReference type="ARBA" id="ARBA00023242"/>
    </source>
</evidence>
<dbReference type="PANTHER" id="PTHR45759">
    <property type="entry name" value="NUCLEOLAR GTP-BINDING PROTEIN 1"/>
    <property type="match status" value="1"/>
</dbReference>
<comment type="similarity">
    <text evidence="6">Belongs to the TRAFAC class OBG-HflX-like GTPase superfamily. OBG GTPase family. NOG subfamily.</text>
</comment>
<dbReference type="InterPro" id="IPR012973">
    <property type="entry name" value="NOG_C"/>
</dbReference>
<dbReference type="SUPFAM" id="SSF52540">
    <property type="entry name" value="P-loop containing nucleoside triphosphate hydrolases"/>
    <property type="match status" value="1"/>
</dbReference>
<evidence type="ECO:0000256" key="6">
    <source>
        <dbReference type="PIRNR" id="PIRNR038919"/>
    </source>
</evidence>
<comment type="function">
    <text evidence="6">Involved in the biogenesis of the 60S ribosomal subunit.</text>
</comment>
<dbReference type="PIRSF" id="PIRSF038919">
    <property type="entry name" value="NOG1"/>
    <property type="match status" value="1"/>
</dbReference>
<evidence type="ECO:0000256" key="1">
    <source>
        <dbReference type="ARBA" id="ARBA00004604"/>
    </source>
</evidence>
<proteinExistence type="inferred from homology"/>
<dbReference type="GO" id="GO:0005730">
    <property type="term" value="C:nucleolus"/>
    <property type="evidence" value="ECO:0007669"/>
    <property type="project" value="UniProtKB-SubCell"/>
</dbReference>
<dbReference type="GO" id="GO:0005525">
    <property type="term" value="F:GTP binding"/>
    <property type="evidence" value="ECO:0007669"/>
    <property type="project" value="UniProtKB-KW"/>
</dbReference>
<dbReference type="PRINTS" id="PR00326">
    <property type="entry name" value="GTP1OBG"/>
</dbReference>
<evidence type="ECO:0000256" key="4">
    <source>
        <dbReference type="ARBA" id="ARBA00023134"/>
    </source>
</evidence>
<keyword evidence="3" id="KW-0547">Nucleotide-binding</keyword>
<feature type="domain" description="OBG-type G" evidence="8">
    <location>
        <begin position="167"/>
        <end position="342"/>
    </location>
</feature>
<dbReference type="InterPro" id="IPR031167">
    <property type="entry name" value="G_OBG"/>
</dbReference>
<feature type="region of interest" description="Disordered" evidence="7">
    <location>
        <begin position="491"/>
        <end position="611"/>
    </location>
</feature>
<dbReference type="EMBL" id="CAUJNA010000575">
    <property type="protein sequence ID" value="CAJ1378870.1"/>
    <property type="molecule type" value="Genomic_DNA"/>
</dbReference>
<protein>
    <recommendedName>
        <fullName evidence="6">Nucleolar GTP-binding protein 1</fullName>
    </recommendedName>
</protein>
<feature type="compositionally biased region" description="Basic residues" evidence="7">
    <location>
        <begin position="590"/>
        <end position="604"/>
    </location>
</feature>
<dbReference type="InterPro" id="IPR024926">
    <property type="entry name" value="NOG1"/>
</dbReference>
<dbReference type="Gene3D" id="1.20.120.1190">
    <property type="match status" value="1"/>
</dbReference>
<dbReference type="FunFam" id="1.20.120.1190:FF:000001">
    <property type="entry name" value="Nucleolar GTP-binding protein 1"/>
    <property type="match status" value="1"/>
</dbReference>
<dbReference type="Gene3D" id="3.40.50.300">
    <property type="entry name" value="P-loop containing nucleotide triphosphate hydrolases"/>
    <property type="match status" value="1"/>
</dbReference>
<keyword evidence="2 6" id="KW-0690">Ribosome biogenesis</keyword>
<comment type="subcellular location">
    <subcellularLocation>
        <location evidence="1 6">Nucleus</location>
        <location evidence="1 6">Nucleolus</location>
    </subcellularLocation>
</comment>
<dbReference type="Pfam" id="PF06858">
    <property type="entry name" value="NOG1"/>
    <property type="match status" value="1"/>
</dbReference>
<dbReference type="InterPro" id="IPR041623">
    <property type="entry name" value="NOG1_N"/>
</dbReference>
<organism evidence="9 10">
    <name type="scientific">Effrenium voratum</name>
    <dbReference type="NCBI Taxonomy" id="2562239"/>
    <lineage>
        <taxon>Eukaryota</taxon>
        <taxon>Sar</taxon>
        <taxon>Alveolata</taxon>
        <taxon>Dinophyceae</taxon>
        <taxon>Suessiales</taxon>
        <taxon>Symbiodiniaceae</taxon>
        <taxon>Effrenium</taxon>
    </lineage>
</organism>
<dbReference type="InterPro" id="IPR010674">
    <property type="entry name" value="NOG1_Rossman_fold_dom"/>
</dbReference>
<feature type="compositionally biased region" description="Basic residues" evidence="7">
    <location>
        <begin position="535"/>
        <end position="554"/>
    </location>
</feature>
<dbReference type="CDD" id="cd01897">
    <property type="entry name" value="NOG"/>
    <property type="match status" value="1"/>
</dbReference>
<dbReference type="InterPro" id="IPR006073">
    <property type="entry name" value="GTP-bd"/>
</dbReference>
<name>A0AA36MSW8_9DINO</name>
<dbReference type="Proteomes" id="UP001178507">
    <property type="component" value="Unassembled WGS sequence"/>
</dbReference>
<evidence type="ECO:0000256" key="7">
    <source>
        <dbReference type="SAM" id="MobiDB-lite"/>
    </source>
</evidence>
<dbReference type="InterPro" id="IPR027417">
    <property type="entry name" value="P-loop_NTPase"/>
</dbReference>
<dbReference type="PROSITE" id="PS51710">
    <property type="entry name" value="G_OBG"/>
    <property type="match status" value="1"/>
</dbReference>
<dbReference type="AlphaFoldDB" id="A0AA36MSW8"/>
<sequence>MYRFKDIQTIPTAKQLVDIVLSKTQRKTPTVVHPGFKITRIRSFYMRKVKFCQTSYSEKLSKILEEFPKIDDIHPFYADLCNVLYDRDHYKLALGQVNACKKVVDGIAKEYVKMMKFADSLYKCKMLKRAALGRMSTAVKKLQGALSFLEEVRQHLGRLPAINPATRTLILTGYPNVGKSSFMNIVTNANVDVQQYAFTTKSLFIGHLDHNYVKWQVIDTPGILDHPLEDRNSIEMTAITALAHLPAAVLFFVDISEHCGFSLATQVALYHSIKPLFKNRPLLIILNKTDIRKVDELSAEEKQLLDSMKEVDAGGEVSFFETSCTKKQGVDDALQKGCELLLEKRVDQKVKTGKADQFRSRLHVTSVTPPASRPPCIPASVQQARGGAEPEEAKEPLERDRMEELGGAGVYSVDLWRRALLEDPSWKYDMVPEIMDGHNILDFVDPDIDNTIARLEKEEELLNAEASLGDDDQVIRQYKKTQHVLDEVHSRMRQKRVERRLEKSKNGLPKLRKNQKKGEEVEEQLNSLGYDGAKVRGRSASKKRGTSLLRKRKHDVAAGGEEEAQSAARGRSRSRKNSVMAEETSQFVEKKRRKTMRLHTKKGHKGEADRWIPDLKPKHLYSGKRGIGKTDRR</sequence>
<comment type="caution">
    <text evidence="9">The sequence shown here is derived from an EMBL/GenBank/DDBJ whole genome shotgun (WGS) entry which is preliminary data.</text>
</comment>
<dbReference type="Pfam" id="PF17835">
    <property type="entry name" value="NOG1_N"/>
    <property type="match status" value="1"/>
</dbReference>
<accession>A0AA36MSW8</accession>
<evidence type="ECO:0000313" key="10">
    <source>
        <dbReference type="Proteomes" id="UP001178507"/>
    </source>
</evidence>
<evidence type="ECO:0000259" key="8">
    <source>
        <dbReference type="PROSITE" id="PS51710"/>
    </source>
</evidence>
<keyword evidence="4" id="KW-0342">GTP-binding</keyword>
<evidence type="ECO:0000256" key="3">
    <source>
        <dbReference type="ARBA" id="ARBA00022741"/>
    </source>
</evidence>
<reference evidence="9" key="1">
    <citation type="submission" date="2023-08" db="EMBL/GenBank/DDBJ databases">
        <authorList>
            <person name="Chen Y."/>
            <person name="Shah S."/>
            <person name="Dougan E. K."/>
            <person name="Thang M."/>
            <person name="Chan C."/>
        </authorList>
    </citation>
    <scope>NUCLEOTIDE SEQUENCE</scope>
</reference>
<keyword evidence="10" id="KW-1185">Reference proteome</keyword>
<dbReference type="Pfam" id="PF08155">
    <property type="entry name" value="NOGCT"/>
    <property type="match status" value="1"/>
</dbReference>
<keyword evidence="5 6" id="KW-0539">Nucleus</keyword>
<feature type="region of interest" description="Disordered" evidence="7">
    <location>
        <begin position="366"/>
        <end position="397"/>
    </location>
</feature>
<evidence type="ECO:0000256" key="2">
    <source>
        <dbReference type="ARBA" id="ARBA00022517"/>
    </source>
</evidence>
<gene>
    <name evidence="9" type="ORF">EVOR1521_LOCUS7267</name>
</gene>
<evidence type="ECO:0000313" key="9">
    <source>
        <dbReference type="EMBL" id="CAJ1378870.1"/>
    </source>
</evidence>
<dbReference type="GO" id="GO:0042254">
    <property type="term" value="P:ribosome biogenesis"/>
    <property type="evidence" value="ECO:0007669"/>
    <property type="project" value="UniProtKB-KW"/>
</dbReference>